<keyword evidence="5" id="KW-1185">Reference proteome</keyword>
<dbReference type="GO" id="GO:0003700">
    <property type="term" value="F:DNA-binding transcription factor activity"/>
    <property type="evidence" value="ECO:0007669"/>
    <property type="project" value="TreeGrafter"/>
</dbReference>
<dbReference type="PANTHER" id="PTHR46797">
    <property type="entry name" value="HTH-TYPE TRANSCRIPTIONAL REGULATOR"/>
    <property type="match status" value="1"/>
</dbReference>
<reference evidence="4 5" key="1">
    <citation type="submission" date="2019-10" db="EMBL/GenBank/DDBJ databases">
        <title>The Genome Sequence of Clostridium tarantellae Isolated from Fish Brain.</title>
        <authorList>
            <person name="Bano L."/>
            <person name="Kiel M."/>
            <person name="Sales G."/>
            <person name="Doxey A.C."/>
            <person name="Mansfield M.J."/>
            <person name="Schiavone M."/>
            <person name="Rossetto O."/>
            <person name="Pirazzini M."/>
            <person name="Dobrindt U."/>
            <person name="Montecucco C."/>
        </authorList>
    </citation>
    <scope>NUCLEOTIDE SEQUENCE [LARGE SCALE GENOMIC DNA]</scope>
    <source>
        <strain evidence="4 5">DSM 3997</strain>
    </source>
</reference>
<evidence type="ECO:0000259" key="3">
    <source>
        <dbReference type="PROSITE" id="PS50943"/>
    </source>
</evidence>
<proteinExistence type="predicted"/>
<gene>
    <name evidence="4" type="ORF">GBZ86_05055</name>
</gene>
<evidence type="ECO:0000256" key="2">
    <source>
        <dbReference type="SAM" id="Coils"/>
    </source>
</evidence>
<dbReference type="GO" id="GO:0005829">
    <property type="term" value="C:cytosol"/>
    <property type="evidence" value="ECO:0007669"/>
    <property type="project" value="TreeGrafter"/>
</dbReference>
<dbReference type="SMART" id="SM00028">
    <property type="entry name" value="TPR"/>
    <property type="match status" value="4"/>
</dbReference>
<comment type="caution">
    <text evidence="4">The sequence shown here is derived from an EMBL/GenBank/DDBJ whole genome shotgun (WGS) entry which is preliminary data.</text>
</comment>
<dbReference type="Gene3D" id="1.25.40.10">
    <property type="entry name" value="Tetratricopeptide repeat domain"/>
    <property type="match status" value="1"/>
</dbReference>
<dbReference type="InterPro" id="IPR019734">
    <property type="entry name" value="TPR_rpt"/>
</dbReference>
<dbReference type="EMBL" id="WHJC01000041">
    <property type="protein sequence ID" value="MPQ43129.1"/>
    <property type="molecule type" value="Genomic_DNA"/>
</dbReference>
<dbReference type="InterPro" id="IPR050807">
    <property type="entry name" value="TransReg_Diox_bact_type"/>
</dbReference>
<keyword evidence="1" id="KW-0238">DNA-binding</keyword>
<dbReference type="InterPro" id="IPR001387">
    <property type="entry name" value="Cro/C1-type_HTH"/>
</dbReference>
<dbReference type="AlphaFoldDB" id="A0A6I1MS82"/>
<keyword evidence="2" id="KW-0175">Coiled coil</keyword>
<accession>A0A6I1MS82</accession>
<evidence type="ECO:0000313" key="5">
    <source>
        <dbReference type="Proteomes" id="UP000430345"/>
    </source>
</evidence>
<dbReference type="Pfam" id="PF13424">
    <property type="entry name" value="TPR_12"/>
    <property type="match status" value="1"/>
</dbReference>
<organism evidence="4 5">
    <name type="scientific">Clostridium tarantellae</name>
    <dbReference type="NCBI Taxonomy" id="39493"/>
    <lineage>
        <taxon>Bacteria</taxon>
        <taxon>Bacillati</taxon>
        <taxon>Bacillota</taxon>
        <taxon>Clostridia</taxon>
        <taxon>Eubacteriales</taxon>
        <taxon>Clostridiaceae</taxon>
        <taxon>Clostridium</taxon>
    </lineage>
</organism>
<evidence type="ECO:0000313" key="4">
    <source>
        <dbReference type="EMBL" id="MPQ43129.1"/>
    </source>
</evidence>
<dbReference type="RefSeq" id="WP_152888371.1">
    <property type="nucleotide sequence ID" value="NZ_WHJC01000041.1"/>
</dbReference>
<dbReference type="Gene3D" id="1.10.260.40">
    <property type="entry name" value="lambda repressor-like DNA-binding domains"/>
    <property type="match status" value="1"/>
</dbReference>
<dbReference type="GO" id="GO:0003677">
    <property type="term" value="F:DNA binding"/>
    <property type="evidence" value="ECO:0007669"/>
    <property type="project" value="UniProtKB-KW"/>
</dbReference>
<protein>
    <submittedName>
        <fullName evidence="4">Tetratricopeptide repeat protein</fullName>
    </submittedName>
</protein>
<sequence>MEILSLGEKIKRRRKELNMTLKDLAQDRITPGQISLVESGRSNPSMDLLEYLAETLKTSVEYLMETEKTQAERICLYFEQLAEKAILDGNKEKVEKYIEYALHYAEKYDLEYRKARNLYLRAEQNLRRNNLTEAQENYISANILFVKTSSYLDVVKTYLNIGKISLKLKAYHSANSYLREAEKFYREYNLCEDYLLGEIYYYLSKSYYFIEDTQKAINFSYLAKKEFEKIYDRKKYAESLELLAEEYGKIGDMDNALRFSEKSLNIYKELKQLDNIATIEDSLGKLFYKFENLEESIEHYEIARKIRKENGDVKLLDTLVSICENYIKIKNIDKCIDILNEIKANLNIADIERVIEYDILLFRIEVLQENKEEAERILLDTLSKAVNNGLEDKEAEISIMLGKFYLELKRDYEAAKYLDQGISLLKRVGVIKN</sequence>
<dbReference type="SUPFAM" id="SSF48452">
    <property type="entry name" value="TPR-like"/>
    <property type="match status" value="2"/>
</dbReference>
<dbReference type="SMART" id="SM00530">
    <property type="entry name" value="HTH_XRE"/>
    <property type="match status" value="1"/>
</dbReference>
<dbReference type="InterPro" id="IPR010982">
    <property type="entry name" value="Lambda_DNA-bd_dom_sf"/>
</dbReference>
<dbReference type="SUPFAM" id="SSF47413">
    <property type="entry name" value="lambda repressor-like DNA-binding domains"/>
    <property type="match status" value="1"/>
</dbReference>
<dbReference type="OrthoDB" id="2986817at2"/>
<dbReference type="CDD" id="cd00093">
    <property type="entry name" value="HTH_XRE"/>
    <property type="match status" value="1"/>
</dbReference>
<evidence type="ECO:0000256" key="1">
    <source>
        <dbReference type="ARBA" id="ARBA00023125"/>
    </source>
</evidence>
<dbReference type="Proteomes" id="UP000430345">
    <property type="component" value="Unassembled WGS sequence"/>
</dbReference>
<name>A0A6I1MS82_9CLOT</name>
<feature type="domain" description="HTH cro/C1-type" evidence="3">
    <location>
        <begin position="10"/>
        <end position="63"/>
    </location>
</feature>
<dbReference type="InterPro" id="IPR011990">
    <property type="entry name" value="TPR-like_helical_dom_sf"/>
</dbReference>
<dbReference type="Pfam" id="PF01381">
    <property type="entry name" value="HTH_3"/>
    <property type="match status" value="1"/>
</dbReference>
<feature type="coiled-coil region" evidence="2">
    <location>
        <begin position="357"/>
        <end position="384"/>
    </location>
</feature>
<dbReference type="PANTHER" id="PTHR46797:SF1">
    <property type="entry name" value="METHYLPHOSPHONATE SYNTHASE"/>
    <property type="match status" value="1"/>
</dbReference>
<dbReference type="PROSITE" id="PS50943">
    <property type="entry name" value="HTH_CROC1"/>
    <property type="match status" value="1"/>
</dbReference>